<dbReference type="Proteomes" id="UP001154282">
    <property type="component" value="Unassembled WGS sequence"/>
</dbReference>
<keyword evidence="2" id="KW-1185">Reference proteome</keyword>
<protein>
    <submittedName>
        <fullName evidence="1">Uncharacterized protein</fullName>
    </submittedName>
</protein>
<organism evidence="1 2">
    <name type="scientific">Linum tenue</name>
    <dbReference type="NCBI Taxonomy" id="586396"/>
    <lineage>
        <taxon>Eukaryota</taxon>
        <taxon>Viridiplantae</taxon>
        <taxon>Streptophyta</taxon>
        <taxon>Embryophyta</taxon>
        <taxon>Tracheophyta</taxon>
        <taxon>Spermatophyta</taxon>
        <taxon>Magnoliopsida</taxon>
        <taxon>eudicotyledons</taxon>
        <taxon>Gunneridae</taxon>
        <taxon>Pentapetalae</taxon>
        <taxon>rosids</taxon>
        <taxon>fabids</taxon>
        <taxon>Malpighiales</taxon>
        <taxon>Linaceae</taxon>
        <taxon>Linum</taxon>
    </lineage>
</organism>
<sequence length="52" mass="6390">MVNDERKECANLMNRKLKSKLYETYKKYKTDKERMLHIPKGLSAEDWQQMLR</sequence>
<proteinExistence type="predicted"/>
<gene>
    <name evidence="1" type="ORF">LITE_LOCUS23900</name>
</gene>
<accession>A0AAV0LK82</accession>
<evidence type="ECO:0000313" key="2">
    <source>
        <dbReference type="Proteomes" id="UP001154282"/>
    </source>
</evidence>
<dbReference type="EMBL" id="CAMGYJ010000006">
    <property type="protein sequence ID" value="CAI0433513.1"/>
    <property type="molecule type" value="Genomic_DNA"/>
</dbReference>
<reference evidence="1" key="1">
    <citation type="submission" date="2022-08" db="EMBL/GenBank/DDBJ databases">
        <authorList>
            <person name="Gutierrez-Valencia J."/>
        </authorList>
    </citation>
    <scope>NUCLEOTIDE SEQUENCE</scope>
</reference>
<evidence type="ECO:0000313" key="1">
    <source>
        <dbReference type="EMBL" id="CAI0433513.1"/>
    </source>
</evidence>
<dbReference type="AlphaFoldDB" id="A0AAV0LK82"/>
<comment type="caution">
    <text evidence="1">The sequence shown here is derived from an EMBL/GenBank/DDBJ whole genome shotgun (WGS) entry which is preliminary data.</text>
</comment>
<feature type="non-terminal residue" evidence="1">
    <location>
        <position position="52"/>
    </location>
</feature>
<name>A0AAV0LK82_9ROSI</name>